<keyword evidence="3" id="KW-1185">Reference proteome</keyword>
<dbReference type="NCBIfam" id="TIGR03882">
    <property type="entry name" value="cyclo_dehyd_2"/>
    <property type="match status" value="1"/>
</dbReference>
<name>A0A917P947_9DEIO</name>
<dbReference type="AlphaFoldDB" id="A0A917P947"/>
<dbReference type="Gene3D" id="3.30.160.660">
    <property type="match status" value="1"/>
</dbReference>
<dbReference type="NCBIfam" id="TIGR03604">
    <property type="entry name" value="TOMM_cyclo_SagD"/>
    <property type="match status" value="1"/>
</dbReference>
<dbReference type="PANTHER" id="PTHR37809:SF1">
    <property type="entry name" value="RIBOSOMAL PROTEIN S12 METHYLTHIOTRANSFERASE ACCESSORY FACTOR YCAO"/>
    <property type="match status" value="1"/>
</dbReference>
<protein>
    <recommendedName>
        <fullName evidence="1">YcaO domain-containing protein</fullName>
    </recommendedName>
</protein>
<organism evidence="2 3">
    <name type="scientific">Deinococcus aquiradiocola</name>
    <dbReference type="NCBI Taxonomy" id="393059"/>
    <lineage>
        <taxon>Bacteria</taxon>
        <taxon>Thermotogati</taxon>
        <taxon>Deinococcota</taxon>
        <taxon>Deinococci</taxon>
        <taxon>Deinococcales</taxon>
        <taxon>Deinococcaceae</taxon>
        <taxon>Deinococcus</taxon>
    </lineage>
</organism>
<dbReference type="InterPro" id="IPR003776">
    <property type="entry name" value="YcaO-like_dom"/>
</dbReference>
<sequence>MKRHVHGDGPLASLLRRRCLQPPVDVLALCHWDAAAVEAHERRWPDRTYLCVWQEPGFVWAGPYRRAGLPGCARCAAVRREAIHADRPAVRPTHVDAGPLSAAQVSQVTHLIHHAARTHEAGDHECLVWRLDLLTAQVSRHRLLPVSNCPGCGLRPDDARPGVMVLSAVPKSSVDVYRPPTGDLEDRWQRAYVDEQLGLVRDLTVHPAGVFYDVAAHAGMPGFQEVELTSGRGITPSKSRLSAVAEALERYGGIRPYGRRTSVRARYHDLIGSAIDPRTLGTYDPEAVRQAGGTLRPFDPQDTLTWVWASSLTGGEARLVPEHSAYYGLSTQESGPTFVYESSNGCAVGRSLTEAALYGLLELIERDAFLLSWYGQVPLRPIDLHGSCPPATRWRVERIESRTGYRVQAFDMTLDLQIPAVWVMATDRSGRPQRPGSLHAAAAHLNPVAALDGAMHELAPGIPYACRAYPDRRPALLPQLNDPFQVRRMQDHAALYWLPETFDRLAFLNTEAAPVTLTELAERAPTAAPDLLQDLEGVLRRFSGAGLEVLMVDQTAPEHLAGGLRCVKMIVPGLLPMTFGHAYRRVHHLPRLHSVPPTYGGSVGGALNRHPHPFP</sequence>
<dbReference type="InterPro" id="IPR027624">
    <property type="entry name" value="TOMM_cyclo_SagD"/>
</dbReference>
<dbReference type="Proteomes" id="UP000635726">
    <property type="component" value="Unassembled WGS sequence"/>
</dbReference>
<reference evidence="2" key="1">
    <citation type="journal article" date="2014" name="Int. J. Syst. Evol. Microbiol.">
        <title>Complete genome sequence of Corynebacterium casei LMG S-19264T (=DSM 44701T), isolated from a smear-ripened cheese.</title>
        <authorList>
            <consortium name="US DOE Joint Genome Institute (JGI-PGF)"/>
            <person name="Walter F."/>
            <person name="Albersmeier A."/>
            <person name="Kalinowski J."/>
            <person name="Ruckert C."/>
        </authorList>
    </citation>
    <scope>NUCLEOTIDE SEQUENCE</scope>
    <source>
        <strain evidence="2">JCM 14371</strain>
    </source>
</reference>
<feature type="domain" description="YcaO" evidence="1">
    <location>
        <begin position="231"/>
        <end position="615"/>
    </location>
</feature>
<proteinExistence type="predicted"/>
<evidence type="ECO:0000259" key="1">
    <source>
        <dbReference type="PROSITE" id="PS51664"/>
    </source>
</evidence>
<dbReference type="PROSITE" id="PS51664">
    <property type="entry name" value="YCAO"/>
    <property type="match status" value="1"/>
</dbReference>
<evidence type="ECO:0000313" key="2">
    <source>
        <dbReference type="EMBL" id="GGJ67229.1"/>
    </source>
</evidence>
<reference evidence="2" key="2">
    <citation type="submission" date="2020-09" db="EMBL/GenBank/DDBJ databases">
        <authorList>
            <person name="Sun Q."/>
            <person name="Ohkuma M."/>
        </authorList>
    </citation>
    <scope>NUCLEOTIDE SEQUENCE</scope>
    <source>
        <strain evidence="2">JCM 14371</strain>
    </source>
</reference>
<dbReference type="PANTHER" id="PTHR37809">
    <property type="entry name" value="RIBOSOMAL PROTEIN S12 METHYLTHIOTRANSFERASE ACCESSORY FACTOR YCAO"/>
    <property type="match status" value="1"/>
</dbReference>
<dbReference type="Gene3D" id="3.30.40.250">
    <property type="match status" value="1"/>
</dbReference>
<comment type="caution">
    <text evidence="2">The sequence shown here is derived from an EMBL/GenBank/DDBJ whole genome shotgun (WGS) entry which is preliminary data.</text>
</comment>
<dbReference type="Gene3D" id="3.30.1330.230">
    <property type="match status" value="1"/>
</dbReference>
<gene>
    <name evidence="2" type="ORF">GCM10008939_09370</name>
</gene>
<dbReference type="Pfam" id="PF02624">
    <property type="entry name" value="YcaO"/>
    <property type="match status" value="1"/>
</dbReference>
<dbReference type="EMBL" id="BMOE01000002">
    <property type="protein sequence ID" value="GGJ67229.1"/>
    <property type="molecule type" value="Genomic_DNA"/>
</dbReference>
<evidence type="ECO:0000313" key="3">
    <source>
        <dbReference type="Proteomes" id="UP000635726"/>
    </source>
</evidence>
<accession>A0A917P947</accession>
<dbReference type="InterPro" id="IPR022291">
    <property type="entry name" value="Bacteriocin_synth_cyclodeHase"/>
</dbReference>
<dbReference type="Gene3D" id="3.40.50.720">
    <property type="entry name" value="NAD(P)-binding Rossmann-like Domain"/>
    <property type="match status" value="1"/>
</dbReference>